<dbReference type="Proteomes" id="UP000092993">
    <property type="component" value="Unassembled WGS sequence"/>
</dbReference>
<accession>A0A1C7LXZ8</accession>
<proteinExistence type="predicted"/>
<name>A0A1C7LXZ8_GRIFR</name>
<protein>
    <submittedName>
        <fullName evidence="1">Uncharacterized protein</fullName>
    </submittedName>
</protein>
<reference evidence="1 2" key="1">
    <citation type="submission" date="2016-03" db="EMBL/GenBank/DDBJ databases">
        <title>Whole genome sequencing of Grifola frondosa 9006-11.</title>
        <authorList>
            <person name="Min B."/>
            <person name="Park H."/>
            <person name="Kim J.-G."/>
            <person name="Cho H."/>
            <person name="Oh Y.-L."/>
            <person name="Kong W.-S."/>
            <person name="Choi I.-G."/>
        </authorList>
    </citation>
    <scope>NUCLEOTIDE SEQUENCE [LARGE SCALE GENOMIC DNA]</scope>
    <source>
        <strain evidence="1 2">9006-11</strain>
    </source>
</reference>
<evidence type="ECO:0000313" key="2">
    <source>
        <dbReference type="Proteomes" id="UP000092993"/>
    </source>
</evidence>
<dbReference type="AlphaFoldDB" id="A0A1C7LXZ8"/>
<organism evidence="1 2">
    <name type="scientific">Grifola frondosa</name>
    <name type="common">Maitake</name>
    <name type="synonym">Polyporus frondosus</name>
    <dbReference type="NCBI Taxonomy" id="5627"/>
    <lineage>
        <taxon>Eukaryota</taxon>
        <taxon>Fungi</taxon>
        <taxon>Dikarya</taxon>
        <taxon>Basidiomycota</taxon>
        <taxon>Agaricomycotina</taxon>
        <taxon>Agaricomycetes</taxon>
        <taxon>Polyporales</taxon>
        <taxon>Grifolaceae</taxon>
        <taxon>Grifola</taxon>
    </lineage>
</organism>
<keyword evidence="2" id="KW-1185">Reference proteome</keyword>
<sequence length="110" mass="12217">MISQSQIQNVAELWQANTPASLMHTIGLVDFRCKHRVMLPFDCNCGGSECGPRSTYAFYLASADPIRYCGSSRLGYPFAIAPADSDRRSRRRMNLAGGFNSGRIRLVANR</sequence>
<gene>
    <name evidence="1" type="ORF">A0H81_11290</name>
</gene>
<comment type="caution">
    <text evidence="1">The sequence shown here is derived from an EMBL/GenBank/DDBJ whole genome shotgun (WGS) entry which is preliminary data.</text>
</comment>
<evidence type="ECO:0000313" key="1">
    <source>
        <dbReference type="EMBL" id="OBZ69007.1"/>
    </source>
</evidence>
<dbReference type="EMBL" id="LUGG01000019">
    <property type="protein sequence ID" value="OBZ69007.1"/>
    <property type="molecule type" value="Genomic_DNA"/>
</dbReference>